<evidence type="ECO:0000256" key="4">
    <source>
        <dbReference type="ARBA" id="ARBA00022840"/>
    </source>
</evidence>
<keyword evidence="7" id="KW-0812">Transmembrane</keyword>
<dbReference type="InterPro" id="IPR011990">
    <property type="entry name" value="TPR-like_helical_dom_sf"/>
</dbReference>
<dbReference type="PROSITE" id="PS00107">
    <property type="entry name" value="PROTEIN_KINASE_ATP"/>
    <property type="match status" value="1"/>
</dbReference>
<evidence type="ECO:0000256" key="1">
    <source>
        <dbReference type="ARBA" id="ARBA00022679"/>
    </source>
</evidence>
<dbReference type="Gene3D" id="1.25.40.10">
    <property type="entry name" value="Tetratricopeptide repeat domain"/>
    <property type="match status" value="2"/>
</dbReference>
<keyword evidence="4 6" id="KW-0067">ATP-binding</keyword>
<dbReference type="EMBL" id="SLWQ01000014">
    <property type="protein sequence ID" value="TCO36095.1"/>
    <property type="molecule type" value="Genomic_DNA"/>
</dbReference>
<evidence type="ECO:0000256" key="2">
    <source>
        <dbReference type="ARBA" id="ARBA00022741"/>
    </source>
</evidence>
<dbReference type="InterPro" id="IPR008271">
    <property type="entry name" value="Ser/Thr_kinase_AS"/>
</dbReference>
<dbReference type="GO" id="GO:0005524">
    <property type="term" value="F:ATP binding"/>
    <property type="evidence" value="ECO:0007669"/>
    <property type="project" value="UniProtKB-UniRule"/>
</dbReference>
<dbReference type="InterPro" id="IPR011009">
    <property type="entry name" value="Kinase-like_dom_sf"/>
</dbReference>
<gene>
    <name evidence="9" type="ORF">EV148_11416</name>
</gene>
<keyword evidence="10" id="KW-1185">Reference proteome</keyword>
<dbReference type="InterPro" id="IPR000719">
    <property type="entry name" value="Prot_kinase_dom"/>
</dbReference>
<dbReference type="InterPro" id="IPR019734">
    <property type="entry name" value="TPR_rpt"/>
</dbReference>
<dbReference type="InterPro" id="IPR017441">
    <property type="entry name" value="Protein_kinase_ATP_BS"/>
</dbReference>
<keyword evidence="3 9" id="KW-0418">Kinase</keyword>
<dbReference type="CDD" id="cd14014">
    <property type="entry name" value="STKc_PknB_like"/>
    <property type="match status" value="1"/>
</dbReference>
<evidence type="ECO:0000313" key="10">
    <source>
        <dbReference type="Proteomes" id="UP000294862"/>
    </source>
</evidence>
<protein>
    <submittedName>
        <fullName evidence="9">Serine/threonine-protein kinase</fullName>
    </submittedName>
</protein>
<dbReference type="AlphaFoldDB" id="A0A4R2I150"/>
<evidence type="ECO:0000256" key="3">
    <source>
        <dbReference type="ARBA" id="ARBA00022777"/>
    </source>
</evidence>
<organism evidence="9 10">
    <name type="scientific">Dokdonella fugitiva</name>
    <dbReference type="NCBI Taxonomy" id="328517"/>
    <lineage>
        <taxon>Bacteria</taxon>
        <taxon>Pseudomonadati</taxon>
        <taxon>Pseudomonadota</taxon>
        <taxon>Gammaproteobacteria</taxon>
        <taxon>Lysobacterales</taxon>
        <taxon>Rhodanobacteraceae</taxon>
        <taxon>Dokdonella</taxon>
    </lineage>
</organism>
<evidence type="ECO:0000313" key="9">
    <source>
        <dbReference type="EMBL" id="TCO36095.1"/>
    </source>
</evidence>
<keyword evidence="2 6" id="KW-0547">Nucleotide-binding</keyword>
<name>A0A4R2I150_9GAMM</name>
<dbReference type="GO" id="GO:0004674">
    <property type="term" value="F:protein serine/threonine kinase activity"/>
    <property type="evidence" value="ECO:0007669"/>
    <property type="project" value="TreeGrafter"/>
</dbReference>
<dbReference type="Gene3D" id="1.10.510.10">
    <property type="entry name" value="Transferase(Phosphotransferase) domain 1"/>
    <property type="match status" value="1"/>
</dbReference>
<dbReference type="SUPFAM" id="SSF48452">
    <property type="entry name" value="TPR-like"/>
    <property type="match status" value="2"/>
</dbReference>
<evidence type="ECO:0000256" key="7">
    <source>
        <dbReference type="SAM" id="Phobius"/>
    </source>
</evidence>
<dbReference type="PROSITE" id="PS50011">
    <property type="entry name" value="PROTEIN_KINASE_DOM"/>
    <property type="match status" value="1"/>
</dbReference>
<evidence type="ECO:0000256" key="6">
    <source>
        <dbReference type="PROSITE-ProRule" id="PRU10141"/>
    </source>
</evidence>
<feature type="repeat" description="TPR" evidence="5">
    <location>
        <begin position="603"/>
        <end position="636"/>
    </location>
</feature>
<keyword evidence="1" id="KW-0808">Transferase</keyword>
<proteinExistence type="predicted"/>
<feature type="binding site" evidence="6">
    <location>
        <position position="47"/>
    </location>
    <ligand>
        <name>ATP</name>
        <dbReference type="ChEBI" id="CHEBI:30616"/>
    </ligand>
</feature>
<keyword evidence="7" id="KW-1133">Transmembrane helix</keyword>
<dbReference type="Gene3D" id="3.30.200.20">
    <property type="entry name" value="Phosphorylase Kinase, domain 1"/>
    <property type="match status" value="1"/>
</dbReference>
<dbReference type="Pfam" id="PF00069">
    <property type="entry name" value="Pkinase"/>
    <property type="match status" value="1"/>
</dbReference>
<dbReference type="SMART" id="SM00028">
    <property type="entry name" value="TPR"/>
    <property type="match status" value="3"/>
</dbReference>
<dbReference type="PANTHER" id="PTHR43289">
    <property type="entry name" value="MITOGEN-ACTIVATED PROTEIN KINASE KINASE KINASE 20-RELATED"/>
    <property type="match status" value="1"/>
</dbReference>
<dbReference type="PROSITE" id="PS50005">
    <property type="entry name" value="TPR"/>
    <property type="match status" value="1"/>
</dbReference>
<accession>A0A4R2I150</accession>
<dbReference type="Pfam" id="PF13424">
    <property type="entry name" value="TPR_12"/>
    <property type="match status" value="1"/>
</dbReference>
<dbReference type="PROSITE" id="PS00108">
    <property type="entry name" value="PROTEIN_KINASE_ST"/>
    <property type="match status" value="1"/>
</dbReference>
<evidence type="ECO:0000259" key="8">
    <source>
        <dbReference type="PROSITE" id="PS50011"/>
    </source>
</evidence>
<keyword evidence="5" id="KW-0802">TPR repeat</keyword>
<comment type="caution">
    <text evidence="9">The sequence shown here is derived from an EMBL/GenBank/DDBJ whole genome shotgun (WGS) entry which is preliminary data.</text>
</comment>
<feature type="domain" description="Protein kinase" evidence="8">
    <location>
        <begin position="16"/>
        <end position="287"/>
    </location>
</feature>
<dbReference type="SMART" id="SM00220">
    <property type="entry name" value="S_TKc"/>
    <property type="match status" value="1"/>
</dbReference>
<dbReference type="Proteomes" id="UP000294862">
    <property type="component" value="Unassembled WGS sequence"/>
</dbReference>
<feature type="transmembrane region" description="Helical" evidence="7">
    <location>
        <begin position="312"/>
        <end position="333"/>
    </location>
</feature>
<keyword evidence="7" id="KW-0472">Membrane</keyword>
<evidence type="ECO:0000256" key="5">
    <source>
        <dbReference type="PROSITE-ProRule" id="PRU00339"/>
    </source>
</evidence>
<dbReference type="SUPFAM" id="SSF56112">
    <property type="entry name" value="Protein kinase-like (PK-like)"/>
    <property type="match status" value="1"/>
</dbReference>
<reference evidence="9 10" key="1">
    <citation type="journal article" date="2015" name="Stand. Genomic Sci.">
        <title>Genomic Encyclopedia of Bacterial and Archaeal Type Strains, Phase III: the genomes of soil and plant-associated and newly described type strains.</title>
        <authorList>
            <person name="Whitman W.B."/>
            <person name="Woyke T."/>
            <person name="Klenk H.P."/>
            <person name="Zhou Y."/>
            <person name="Lilburn T.G."/>
            <person name="Beck B.J."/>
            <person name="De Vos P."/>
            <person name="Vandamme P."/>
            <person name="Eisen J.A."/>
            <person name="Garrity G."/>
            <person name="Hugenholtz P."/>
            <person name="Kyrpides N.C."/>
        </authorList>
    </citation>
    <scope>NUCLEOTIDE SEQUENCE [LARGE SCALE GENOMIC DNA]</scope>
    <source>
        <strain evidence="9 10">A3</strain>
    </source>
</reference>
<sequence>MTNSGSGELPERLGPFRILRQIGSGGMGVVYLAERSDARFTQRVALKVLGGSWAATNEAAMREQRVLATLTHPNITAFIDAGSEGGLSWLAMEYVDGMPLIDYCDAHVPDLRRRVKLFVQICAAVAHAHGQLVVHRDLKPSNVLVTQEGSVKLLDFGIARILDPGGDTPQTRVFTPEYAAPEQLRGERVTVATDVYALGLLLYELVAGRRLPILERGDTGREWTTRELADCSSRTTSGDQSESIRRRDIVRALRGDLGRIISHSLAPLPADRYPSVPSLRDDLNRWLDHRPISISRPSAAYLAARFCRRHRLAVAIGCVALAGMLTLGSMTLWQAQRARHFAERVDRAQIFLNNLFADADPYSARQSKGGAIELLHQAMTDIDREFADVPDLQARLSTTVAQAMISAGDVATARGWLENRVAKVRASDEVPSARLGALLVQLALAREEGGEIDGARAAFEEAHELLRDSGPDYAPPRIGAVTGLAKLANLRGDHAEAQRLHEEILQERMAREGPESADIAMDLMNVAADRLYDERFGDAAALAARAHAMLERTVGADHPRSIYVDNVLGLALANSGRFAEAIETLRNAGDLARKRLPGAPIIGITTASLGWALYRAGRTHEAAATLRKALELAPNNPRRSSTELALGLSLLDQDPAAALAVLRGARDGLARKAGDDQYVALADAAIGAAIAASGDAADGERQVVAARDRLLGGQRAGSVRVGDIDLLLADIVERRGDAKGAANLRTEASAIFNRAYGHPLQEADRSGGRAPATRL</sequence>
<dbReference type="PANTHER" id="PTHR43289:SF34">
    <property type="entry name" value="SERINE_THREONINE-PROTEIN KINASE YBDM-RELATED"/>
    <property type="match status" value="1"/>
</dbReference>